<dbReference type="Proteomes" id="UP001187471">
    <property type="component" value="Unassembled WGS sequence"/>
</dbReference>
<feature type="compositionally biased region" description="Basic and acidic residues" evidence="9">
    <location>
        <begin position="63"/>
        <end position="90"/>
    </location>
</feature>
<dbReference type="GO" id="GO:0061617">
    <property type="term" value="C:MICOS complex"/>
    <property type="evidence" value="ECO:0007669"/>
    <property type="project" value="TreeGrafter"/>
</dbReference>
<proteinExistence type="inferred from homology"/>
<keyword evidence="11" id="KW-1185">Reference proteome</keyword>
<dbReference type="EMBL" id="JAVXUO010000835">
    <property type="protein sequence ID" value="KAK2988653.1"/>
    <property type="molecule type" value="Genomic_DNA"/>
</dbReference>
<feature type="non-terminal residue" evidence="10">
    <location>
        <position position="646"/>
    </location>
</feature>
<sequence>IPSYLSSRKEFSVASGSSGQHKPQHYVAYIFGGATLCAAGMAAHQAGYFDKLLVKEPRIVRDSAENDNVKKDPEHLQKSSEDTPGREHIGEQNPMPNFQESSVSDSDMQHKLENNEADTAVTYPAGSKSEAKNESQVKDMSEELPPEMAKNGSRVKGLSDLMSQEDMTSIQDNELASSPQQIITSNSESSSSGTLFEEHLGKTNQEEKPSTEKHESPTTTPVPGQSNVVSQEDEAKFVPPQHLKTEHMPGLFKDSFFQDGVVTGVEKSSSLLDAYSLREKNEETATAALPEQKELDGAAKDLDGAYTLKDRKVVLDILEAIHEAENRQAELDAHFFREEMRKIKEKYEKELKDARARELMYAEREAILDKEIKKERAKAVAALKSLQEELEEKHKMEFERKEAEEDLKLEKVQELANAKLTATIASEKASQIEKWTEANLNISALCMAFYARSEEARQSHSVHKLSLGALALEDALSKGLPIQKEIDALHTYLEGIDKDSLLDLVLSSLPEETRKYGTNTLLQLNLKASCSRSVTFDALKGTLRHFSLLPPGGGGILAHSLAHVASRLKVKEVDQSGDGIESLISRVESFLAEGKLLEAVASLEAGVEGSQAADVVGDWVKQARNRAITEQALTVLQSYATSISLT</sequence>
<evidence type="ECO:0000313" key="11">
    <source>
        <dbReference type="Proteomes" id="UP001187471"/>
    </source>
</evidence>
<feature type="coiled-coil region" evidence="8">
    <location>
        <begin position="326"/>
        <end position="413"/>
    </location>
</feature>
<comment type="subcellular location">
    <subcellularLocation>
        <location evidence="1">Mitochondrion inner membrane</location>
    </subcellularLocation>
</comment>
<evidence type="ECO:0000256" key="7">
    <source>
        <dbReference type="ARBA" id="ARBA00023136"/>
    </source>
</evidence>
<evidence type="ECO:0000256" key="6">
    <source>
        <dbReference type="ARBA" id="ARBA00023128"/>
    </source>
</evidence>
<keyword evidence="8" id="KW-0175">Coiled coil</keyword>
<dbReference type="CDD" id="cd06503">
    <property type="entry name" value="ATP-synt_Fo_b"/>
    <property type="match status" value="1"/>
</dbReference>
<keyword evidence="5" id="KW-1133">Transmembrane helix</keyword>
<feature type="compositionally biased region" description="Polar residues" evidence="9">
    <location>
        <begin position="94"/>
        <end position="106"/>
    </location>
</feature>
<dbReference type="Pfam" id="PF09731">
    <property type="entry name" value="Mitofilin"/>
    <property type="match status" value="1"/>
</dbReference>
<keyword evidence="4" id="KW-0999">Mitochondrion inner membrane</keyword>
<evidence type="ECO:0008006" key="12">
    <source>
        <dbReference type="Google" id="ProtNLM"/>
    </source>
</evidence>
<dbReference type="PANTHER" id="PTHR15415">
    <property type="entry name" value="MITOFILIN"/>
    <property type="match status" value="1"/>
</dbReference>
<dbReference type="InterPro" id="IPR019133">
    <property type="entry name" value="MIC60"/>
</dbReference>
<name>A0AA88RFM1_9ASTE</name>
<evidence type="ECO:0000256" key="1">
    <source>
        <dbReference type="ARBA" id="ARBA00004273"/>
    </source>
</evidence>
<feature type="region of interest" description="Disordered" evidence="9">
    <location>
        <begin position="63"/>
        <end position="240"/>
    </location>
</feature>
<feature type="compositionally biased region" description="Basic and acidic residues" evidence="9">
    <location>
        <begin position="196"/>
        <end position="216"/>
    </location>
</feature>
<feature type="compositionally biased region" description="Polar residues" evidence="9">
    <location>
        <begin position="217"/>
        <end position="230"/>
    </location>
</feature>
<evidence type="ECO:0000313" key="10">
    <source>
        <dbReference type="EMBL" id="KAK2988653.1"/>
    </source>
</evidence>
<feature type="compositionally biased region" description="Basic and acidic residues" evidence="9">
    <location>
        <begin position="129"/>
        <end position="141"/>
    </location>
</feature>
<accession>A0AA88RFM1</accession>
<evidence type="ECO:0000256" key="4">
    <source>
        <dbReference type="ARBA" id="ARBA00022792"/>
    </source>
</evidence>
<evidence type="ECO:0000256" key="3">
    <source>
        <dbReference type="ARBA" id="ARBA00022692"/>
    </source>
</evidence>
<dbReference type="PANTHER" id="PTHR15415:SF7">
    <property type="entry name" value="MICOS COMPLEX SUBUNIT MIC60"/>
    <property type="match status" value="1"/>
</dbReference>
<organism evidence="10 11">
    <name type="scientific">Escallonia rubra</name>
    <dbReference type="NCBI Taxonomy" id="112253"/>
    <lineage>
        <taxon>Eukaryota</taxon>
        <taxon>Viridiplantae</taxon>
        <taxon>Streptophyta</taxon>
        <taxon>Embryophyta</taxon>
        <taxon>Tracheophyta</taxon>
        <taxon>Spermatophyta</taxon>
        <taxon>Magnoliopsida</taxon>
        <taxon>eudicotyledons</taxon>
        <taxon>Gunneridae</taxon>
        <taxon>Pentapetalae</taxon>
        <taxon>asterids</taxon>
        <taxon>campanulids</taxon>
        <taxon>Escalloniales</taxon>
        <taxon>Escalloniaceae</taxon>
        <taxon>Escallonia</taxon>
    </lineage>
</organism>
<evidence type="ECO:0000256" key="9">
    <source>
        <dbReference type="SAM" id="MobiDB-lite"/>
    </source>
</evidence>
<comment type="caution">
    <text evidence="10">The sequence shown here is derived from an EMBL/GenBank/DDBJ whole genome shotgun (WGS) entry which is preliminary data.</text>
</comment>
<keyword evidence="7" id="KW-0472">Membrane</keyword>
<protein>
    <recommendedName>
        <fullName evidence="12">MICOS complex subunit MIC60</fullName>
    </recommendedName>
</protein>
<evidence type="ECO:0000256" key="5">
    <source>
        <dbReference type="ARBA" id="ARBA00022989"/>
    </source>
</evidence>
<keyword evidence="3" id="KW-0812">Transmembrane</keyword>
<keyword evidence="6" id="KW-0496">Mitochondrion</keyword>
<dbReference type="GO" id="GO:0042407">
    <property type="term" value="P:cristae formation"/>
    <property type="evidence" value="ECO:0007669"/>
    <property type="project" value="TreeGrafter"/>
</dbReference>
<comment type="similarity">
    <text evidence="2">Belongs to the MICOS complex subunit Mic60 family.</text>
</comment>
<reference evidence="10" key="1">
    <citation type="submission" date="2022-12" db="EMBL/GenBank/DDBJ databases">
        <title>Draft genome assemblies for two species of Escallonia (Escalloniales).</title>
        <authorList>
            <person name="Chanderbali A."/>
            <person name="Dervinis C."/>
            <person name="Anghel I."/>
            <person name="Soltis D."/>
            <person name="Soltis P."/>
            <person name="Zapata F."/>
        </authorList>
    </citation>
    <scope>NUCLEOTIDE SEQUENCE</scope>
    <source>
        <strain evidence="10">UCBG92.1500</strain>
        <tissue evidence="10">Leaf</tissue>
    </source>
</reference>
<evidence type="ECO:0000256" key="8">
    <source>
        <dbReference type="SAM" id="Coils"/>
    </source>
</evidence>
<dbReference type="AlphaFoldDB" id="A0AA88RFM1"/>
<evidence type="ECO:0000256" key="2">
    <source>
        <dbReference type="ARBA" id="ARBA00010877"/>
    </source>
</evidence>
<feature type="compositionally biased region" description="Polar residues" evidence="9">
    <location>
        <begin position="161"/>
        <end position="184"/>
    </location>
</feature>
<gene>
    <name evidence="10" type="ORF">RJ640_008993</name>
</gene>